<dbReference type="AlphaFoldDB" id="A0A1I6NSC4"/>
<gene>
    <name evidence="1" type="ORF">SAMN04488006_0493</name>
</gene>
<dbReference type="RefSeq" id="WP_090222206.1">
    <property type="nucleotide sequence ID" value="NZ_FOZP01000001.1"/>
</dbReference>
<evidence type="ECO:0000313" key="1">
    <source>
        <dbReference type="EMBL" id="SFS30833.1"/>
    </source>
</evidence>
<name>A0A1I6NSC4_9FLAO</name>
<dbReference type="EMBL" id="FOZP01000001">
    <property type="protein sequence ID" value="SFS30833.1"/>
    <property type="molecule type" value="Genomic_DNA"/>
</dbReference>
<dbReference type="Proteomes" id="UP000199312">
    <property type="component" value="Unassembled WGS sequence"/>
</dbReference>
<organism evidence="1 2">
    <name type="scientific">Lutibacter maritimus</name>
    <dbReference type="NCBI Taxonomy" id="593133"/>
    <lineage>
        <taxon>Bacteria</taxon>
        <taxon>Pseudomonadati</taxon>
        <taxon>Bacteroidota</taxon>
        <taxon>Flavobacteriia</taxon>
        <taxon>Flavobacteriales</taxon>
        <taxon>Flavobacteriaceae</taxon>
        <taxon>Lutibacter</taxon>
    </lineage>
</organism>
<evidence type="ECO:0000313" key="2">
    <source>
        <dbReference type="Proteomes" id="UP000199312"/>
    </source>
</evidence>
<accession>A0A1I6NSC4</accession>
<keyword evidence="2" id="KW-1185">Reference proteome</keyword>
<dbReference type="STRING" id="593133.SAMN04488006_0493"/>
<protein>
    <recommendedName>
        <fullName evidence="3">Phage tail protein</fullName>
    </recommendedName>
</protein>
<reference evidence="2" key="1">
    <citation type="submission" date="2016-10" db="EMBL/GenBank/DDBJ databases">
        <authorList>
            <person name="Varghese N."/>
            <person name="Submissions S."/>
        </authorList>
    </citation>
    <scope>NUCLEOTIDE SEQUENCE [LARGE SCALE GENOMIC DNA]</scope>
    <source>
        <strain evidence="2">DSM 24450</strain>
    </source>
</reference>
<evidence type="ECO:0008006" key="3">
    <source>
        <dbReference type="Google" id="ProtNLM"/>
    </source>
</evidence>
<sequence length="121" mass="13460">MYTIDNISFTTYGLHISTSKGIAMLESAKTELFTIYGKEGYQITKHKASTLELNGFIIANDITDFKSKINSLSTVFKSAGLRSIVLDNNAINCFAVDGFRIDKVRIYGKVYASFNIKLTIV</sequence>
<proteinExistence type="predicted"/>